<name>A0A8J2KPJ8_9HEXA</name>
<dbReference type="AlphaFoldDB" id="A0A8J2KPJ8"/>
<dbReference type="EMBL" id="CAJVCH010417506">
    <property type="protein sequence ID" value="CAG7818315.1"/>
    <property type="molecule type" value="Genomic_DNA"/>
</dbReference>
<keyword evidence="1" id="KW-0472">Membrane</keyword>
<sequence length="65" mass="7604">NKVDENRNNWRRVKTLTVSPSRHTDDRHFPKEKVKTVLAFLFLTVSFVLNATSIALTHDRVPDRD</sequence>
<protein>
    <submittedName>
        <fullName evidence="2">Uncharacterized protein</fullName>
    </submittedName>
</protein>
<organism evidence="2 3">
    <name type="scientific">Allacma fusca</name>
    <dbReference type="NCBI Taxonomy" id="39272"/>
    <lineage>
        <taxon>Eukaryota</taxon>
        <taxon>Metazoa</taxon>
        <taxon>Ecdysozoa</taxon>
        <taxon>Arthropoda</taxon>
        <taxon>Hexapoda</taxon>
        <taxon>Collembola</taxon>
        <taxon>Symphypleona</taxon>
        <taxon>Sminthuridae</taxon>
        <taxon>Allacma</taxon>
    </lineage>
</organism>
<feature type="non-terminal residue" evidence="2">
    <location>
        <position position="1"/>
    </location>
</feature>
<proteinExistence type="predicted"/>
<reference evidence="2" key="1">
    <citation type="submission" date="2021-06" db="EMBL/GenBank/DDBJ databases">
        <authorList>
            <person name="Hodson N. C."/>
            <person name="Mongue J. A."/>
            <person name="Jaron S. K."/>
        </authorList>
    </citation>
    <scope>NUCLEOTIDE SEQUENCE</scope>
</reference>
<evidence type="ECO:0000313" key="3">
    <source>
        <dbReference type="Proteomes" id="UP000708208"/>
    </source>
</evidence>
<feature type="transmembrane region" description="Helical" evidence="1">
    <location>
        <begin position="37"/>
        <end position="56"/>
    </location>
</feature>
<keyword evidence="3" id="KW-1185">Reference proteome</keyword>
<feature type="non-terminal residue" evidence="2">
    <location>
        <position position="65"/>
    </location>
</feature>
<dbReference type="OrthoDB" id="422827at2759"/>
<comment type="caution">
    <text evidence="2">The sequence shown here is derived from an EMBL/GenBank/DDBJ whole genome shotgun (WGS) entry which is preliminary data.</text>
</comment>
<accession>A0A8J2KPJ8</accession>
<keyword evidence="1" id="KW-0812">Transmembrane</keyword>
<dbReference type="Proteomes" id="UP000708208">
    <property type="component" value="Unassembled WGS sequence"/>
</dbReference>
<evidence type="ECO:0000256" key="1">
    <source>
        <dbReference type="SAM" id="Phobius"/>
    </source>
</evidence>
<keyword evidence="1" id="KW-1133">Transmembrane helix</keyword>
<gene>
    <name evidence="2" type="ORF">AFUS01_LOCUS28828</name>
</gene>
<evidence type="ECO:0000313" key="2">
    <source>
        <dbReference type="EMBL" id="CAG7818315.1"/>
    </source>
</evidence>